<organism evidence="1 2">
    <name type="scientific">Dacryopinax primogenitus (strain DJM 731)</name>
    <name type="common">Brown rot fungus</name>
    <dbReference type="NCBI Taxonomy" id="1858805"/>
    <lineage>
        <taxon>Eukaryota</taxon>
        <taxon>Fungi</taxon>
        <taxon>Dikarya</taxon>
        <taxon>Basidiomycota</taxon>
        <taxon>Agaricomycotina</taxon>
        <taxon>Dacrymycetes</taxon>
        <taxon>Dacrymycetales</taxon>
        <taxon>Dacrymycetaceae</taxon>
        <taxon>Dacryopinax</taxon>
    </lineage>
</organism>
<protein>
    <submittedName>
        <fullName evidence="1">Uncharacterized protein</fullName>
    </submittedName>
</protein>
<dbReference type="EMBL" id="JH795864">
    <property type="protein sequence ID" value="EJU01418.1"/>
    <property type="molecule type" value="Genomic_DNA"/>
</dbReference>
<evidence type="ECO:0000313" key="1">
    <source>
        <dbReference type="EMBL" id="EJU01418.1"/>
    </source>
</evidence>
<gene>
    <name evidence="1" type="ORF">DACRYDRAFT_22559</name>
</gene>
<evidence type="ECO:0000313" key="2">
    <source>
        <dbReference type="Proteomes" id="UP000030653"/>
    </source>
</evidence>
<dbReference type="Proteomes" id="UP000030653">
    <property type="component" value="Unassembled WGS sequence"/>
</dbReference>
<dbReference type="RefSeq" id="XP_040628315.1">
    <property type="nucleotide sequence ID" value="XM_040772855.1"/>
</dbReference>
<dbReference type="GeneID" id="63687917"/>
<keyword evidence="2" id="KW-1185">Reference proteome</keyword>
<accession>M5GBN1</accession>
<dbReference type="HOGENOM" id="CLU_2512590_0_0_1"/>
<reference evidence="1 2" key="1">
    <citation type="journal article" date="2012" name="Science">
        <title>The Paleozoic origin of enzymatic lignin decomposition reconstructed from 31 fungal genomes.</title>
        <authorList>
            <person name="Floudas D."/>
            <person name="Binder M."/>
            <person name="Riley R."/>
            <person name="Barry K."/>
            <person name="Blanchette R.A."/>
            <person name="Henrissat B."/>
            <person name="Martinez A.T."/>
            <person name="Otillar R."/>
            <person name="Spatafora J.W."/>
            <person name="Yadav J.S."/>
            <person name="Aerts A."/>
            <person name="Benoit I."/>
            <person name="Boyd A."/>
            <person name="Carlson A."/>
            <person name="Copeland A."/>
            <person name="Coutinho P.M."/>
            <person name="de Vries R.P."/>
            <person name="Ferreira P."/>
            <person name="Findley K."/>
            <person name="Foster B."/>
            <person name="Gaskell J."/>
            <person name="Glotzer D."/>
            <person name="Gorecki P."/>
            <person name="Heitman J."/>
            <person name="Hesse C."/>
            <person name="Hori C."/>
            <person name="Igarashi K."/>
            <person name="Jurgens J.A."/>
            <person name="Kallen N."/>
            <person name="Kersten P."/>
            <person name="Kohler A."/>
            <person name="Kuees U."/>
            <person name="Kumar T.K.A."/>
            <person name="Kuo A."/>
            <person name="LaButti K."/>
            <person name="Larrondo L.F."/>
            <person name="Lindquist E."/>
            <person name="Ling A."/>
            <person name="Lombard V."/>
            <person name="Lucas S."/>
            <person name="Lundell T."/>
            <person name="Martin R."/>
            <person name="McLaughlin D.J."/>
            <person name="Morgenstern I."/>
            <person name="Morin E."/>
            <person name="Murat C."/>
            <person name="Nagy L.G."/>
            <person name="Nolan M."/>
            <person name="Ohm R.A."/>
            <person name="Patyshakuliyeva A."/>
            <person name="Rokas A."/>
            <person name="Ruiz-Duenas F.J."/>
            <person name="Sabat G."/>
            <person name="Salamov A."/>
            <person name="Samejima M."/>
            <person name="Schmutz J."/>
            <person name="Slot J.C."/>
            <person name="St John F."/>
            <person name="Stenlid J."/>
            <person name="Sun H."/>
            <person name="Sun S."/>
            <person name="Syed K."/>
            <person name="Tsang A."/>
            <person name="Wiebenga A."/>
            <person name="Young D."/>
            <person name="Pisabarro A."/>
            <person name="Eastwood D.C."/>
            <person name="Martin F."/>
            <person name="Cullen D."/>
            <person name="Grigoriev I.V."/>
            <person name="Hibbett D.S."/>
        </authorList>
    </citation>
    <scope>NUCLEOTIDE SEQUENCE [LARGE SCALE GENOMIC DNA]</scope>
    <source>
        <strain evidence="1 2">DJM-731 SS1</strain>
    </source>
</reference>
<dbReference type="AlphaFoldDB" id="M5GBN1"/>
<sequence>MGFGGLHLRVSQQLSRTLQAKGNALSPTSNTGTTSAFQTFVILSSAPTSIRDLHTYPVLFLLDHHPSSRKPSPNIALHSRLHRFR</sequence>
<name>M5GBN1_DACPD</name>
<proteinExistence type="predicted"/>